<protein>
    <submittedName>
        <fullName evidence="1">Uncharacterized protein</fullName>
    </submittedName>
</protein>
<comment type="caution">
    <text evidence="1">The sequence shown here is derived from an EMBL/GenBank/DDBJ whole genome shotgun (WGS) entry which is preliminary data.</text>
</comment>
<reference evidence="1 2" key="1">
    <citation type="journal article" date="2009" name="PLoS Pathog.">
        <title>Genomic analyses of the microsporidian Nosema ceranae, an emergent pathogen of honey bees.</title>
        <authorList>
            <person name="Cornman R.S."/>
            <person name="Chen Y.P."/>
            <person name="Schatz M.C."/>
            <person name="Street C."/>
            <person name="Zhao Y."/>
            <person name="Desany B."/>
            <person name="Egholm M."/>
            <person name="Hutchison S."/>
            <person name="Pettis J.S."/>
            <person name="Lipkin W.I."/>
            <person name="Evans J.D."/>
        </authorList>
    </citation>
    <scope>NUCLEOTIDE SEQUENCE [LARGE SCALE GENOMIC DNA]</scope>
    <source>
        <strain evidence="1 2">BRL01</strain>
    </source>
</reference>
<accession>C4VCA0</accession>
<organism evidence="1 2">
    <name type="scientific">Vairimorpha ceranae (strain BRL01)</name>
    <name type="common">Microsporidian parasite</name>
    <name type="synonym">Nosema ceranae</name>
    <dbReference type="NCBI Taxonomy" id="578460"/>
    <lineage>
        <taxon>Eukaryota</taxon>
        <taxon>Fungi</taxon>
        <taxon>Fungi incertae sedis</taxon>
        <taxon>Microsporidia</taxon>
        <taxon>Nosematidae</taxon>
        <taxon>Vairimorpha</taxon>
    </lineage>
</organism>
<dbReference type="InParanoid" id="C4VCA0"/>
<evidence type="ECO:0000313" key="2">
    <source>
        <dbReference type="Proteomes" id="UP000009082"/>
    </source>
</evidence>
<dbReference type="KEGG" id="nce:NCER_102618"/>
<dbReference type="VEuPathDB" id="MicrosporidiaDB:NCER_102618"/>
<dbReference type="AlphaFoldDB" id="C4VCA0"/>
<dbReference type="Proteomes" id="UP000009082">
    <property type="component" value="Unassembled WGS sequence"/>
</dbReference>
<dbReference type="EMBL" id="ACOL01003842">
    <property type="protein sequence ID" value="EEQ81152.1"/>
    <property type="molecule type" value="Genomic_DNA"/>
</dbReference>
<evidence type="ECO:0000313" key="1">
    <source>
        <dbReference type="EMBL" id="EEQ81152.1"/>
    </source>
</evidence>
<name>C4VCA0_VAIC1</name>
<sequence length="166" mass="19473">MKKLKTNKVSNIQINGNEKALKSKRKIKTSKGTLKSQFKAIELGLYEKYQQYEKSFRNFYKIKFKNRMPQFIKKLEISNLSDNLKQKSILALRNLSSFLDAINAIRINTNKKKNKEDFLNSINLACYQFSKYTGVFQKLLVFKLICSNLHKVDDCVFCCMSCCDFY</sequence>
<dbReference type="HOGENOM" id="CLU_087048_0_0_1"/>
<gene>
    <name evidence="1" type="ORF">NCER_102618</name>
</gene>
<proteinExistence type="predicted"/>